<accession>A0AA87Z613</accession>
<proteinExistence type="predicted"/>
<dbReference type="Proteomes" id="UP001187192">
    <property type="component" value="Unassembled WGS sequence"/>
</dbReference>
<feature type="region of interest" description="Disordered" evidence="1">
    <location>
        <begin position="1"/>
        <end position="21"/>
    </location>
</feature>
<gene>
    <name evidence="2" type="ORF">TIFTF001_040800</name>
</gene>
<reference evidence="2" key="1">
    <citation type="submission" date="2023-07" db="EMBL/GenBank/DDBJ databases">
        <title>draft genome sequence of fig (Ficus carica).</title>
        <authorList>
            <person name="Takahashi T."/>
            <person name="Nishimura K."/>
        </authorList>
    </citation>
    <scope>NUCLEOTIDE SEQUENCE</scope>
</reference>
<keyword evidence="3" id="KW-1185">Reference proteome</keyword>
<evidence type="ECO:0000256" key="1">
    <source>
        <dbReference type="SAM" id="MobiDB-lite"/>
    </source>
</evidence>
<feature type="non-terminal residue" evidence="2">
    <location>
        <position position="1"/>
    </location>
</feature>
<dbReference type="AlphaFoldDB" id="A0AA87Z613"/>
<comment type="caution">
    <text evidence="2">The sequence shown here is derived from an EMBL/GenBank/DDBJ whole genome shotgun (WGS) entry which is preliminary data.</text>
</comment>
<protein>
    <submittedName>
        <fullName evidence="2">Uncharacterized protein</fullName>
    </submittedName>
</protein>
<sequence length="70" mass="7581">PTSSSKPPPTPSLSPPSPSLPPPIHWCWSVYSSSKKIKVLIRVGRQAPVWGADNLDLRHHYTTVPAGTVV</sequence>
<dbReference type="EMBL" id="BTGU01001597">
    <property type="protein sequence ID" value="GMN26090.1"/>
    <property type="molecule type" value="Genomic_DNA"/>
</dbReference>
<evidence type="ECO:0000313" key="3">
    <source>
        <dbReference type="Proteomes" id="UP001187192"/>
    </source>
</evidence>
<name>A0AA87Z613_FICCA</name>
<evidence type="ECO:0000313" key="2">
    <source>
        <dbReference type="EMBL" id="GMN26090.1"/>
    </source>
</evidence>
<organism evidence="2 3">
    <name type="scientific">Ficus carica</name>
    <name type="common">Common fig</name>
    <dbReference type="NCBI Taxonomy" id="3494"/>
    <lineage>
        <taxon>Eukaryota</taxon>
        <taxon>Viridiplantae</taxon>
        <taxon>Streptophyta</taxon>
        <taxon>Embryophyta</taxon>
        <taxon>Tracheophyta</taxon>
        <taxon>Spermatophyta</taxon>
        <taxon>Magnoliopsida</taxon>
        <taxon>eudicotyledons</taxon>
        <taxon>Gunneridae</taxon>
        <taxon>Pentapetalae</taxon>
        <taxon>rosids</taxon>
        <taxon>fabids</taxon>
        <taxon>Rosales</taxon>
        <taxon>Moraceae</taxon>
        <taxon>Ficeae</taxon>
        <taxon>Ficus</taxon>
    </lineage>
</organism>